<dbReference type="PANTHER" id="PTHR24369:SF213">
    <property type="entry name" value="INSULIN LIKE GROWTH FACTOR BINDING PROTEIN ACID LABILE SUBUNIT"/>
    <property type="match status" value="1"/>
</dbReference>
<accession>A0ABM0MWJ6</accession>
<organism evidence="7 8">
    <name type="scientific">Saccoglossus kowalevskii</name>
    <name type="common">Acorn worm</name>
    <dbReference type="NCBI Taxonomy" id="10224"/>
    <lineage>
        <taxon>Eukaryota</taxon>
        <taxon>Metazoa</taxon>
        <taxon>Hemichordata</taxon>
        <taxon>Enteropneusta</taxon>
        <taxon>Harrimaniidae</taxon>
        <taxon>Saccoglossus</taxon>
    </lineage>
</organism>
<dbReference type="InterPro" id="IPR001611">
    <property type="entry name" value="Leu-rich_rpt"/>
</dbReference>
<dbReference type="InterPro" id="IPR007110">
    <property type="entry name" value="Ig-like_dom"/>
</dbReference>
<keyword evidence="4" id="KW-1015">Disulfide bond</keyword>
<dbReference type="InterPro" id="IPR000483">
    <property type="entry name" value="Cys-rich_flank_reg_C"/>
</dbReference>
<protein>
    <submittedName>
        <fullName evidence="8">Leucine-rich repeat-containing G-protein coupled receptor 5-like</fullName>
    </submittedName>
</protein>
<dbReference type="Proteomes" id="UP000694865">
    <property type="component" value="Unplaced"/>
</dbReference>
<evidence type="ECO:0000313" key="8">
    <source>
        <dbReference type="RefSeq" id="XP_006824387.1"/>
    </source>
</evidence>
<dbReference type="SMART" id="SM00365">
    <property type="entry name" value="LRR_SD22"/>
    <property type="match status" value="4"/>
</dbReference>
<feature type="non-terminal residue" evidence="8">
    <location>
        <position position="631"/>
    </location>
</feature>
<dbReference type="InterPro" id="IPR013783">
    <property type="entry name" value="Ig-like_fold"/>
</dbReference>
<sequence length="631" mass="70932">MSWQITLFIYVMPIILMNSGRLKGCPSECICEDSDGELHVDCSHGGLSEIPSNIPSNTTKLVLDSNELTSLPETVFKELPNLKQLNISHNSLTSLPDGIFHNLTDLTTLDLSYNNLQSLNSSLFDGLYNLHVLRLYDNDITFLPSTTFHSLTKLSFLNVRDHHNKMSWQITLFIYVVPILLMNSGTLKGCPFECSCEDNDGELHVDCSHGGLSEIPSNISSDTTRLVLEYNDLITIPEHAFIDLHGLVYINLGWNGITEISAKAFVDVSNLTELKLHRNGLTSLPETVFDELPNLKKLDISYNSLTFLPSEIFHNLTDLTELDLSYNNLQSLNSTLFDGLNNLLELRLYGNDLTFLPTSIKVTYLNFGYNEFSQFPDTIQRLSNLRYLYLYGNEIKHLPNFHNFTKLQMLKLSDNPWSCDCHMEAFKRWIHNNTQVDTQLICQFPIEYTGTDIVNLAVSDLQCVPPKFNNSFEYVYVEVNEPVTLTVDVNGVPLPHIQWIPPNGIVIGTAVDSVVRLEPDGSIFITSVQKDLVGPYVCIANNDKGHDGAVRYLQIRSLPLATTTYSTTLTTTSYMTEATNKSASSGVISTTDTTLPHSIGQTTDKTTLFHYTNVSSSQKRDHLCSYFDRNS</sequence>
<dbReference type="PROSITE" id="PS50835">
    <property type="entry name" value="IG_LIKE"/>
    <property type="match status" value="1"/>
</dbReference>
<dbReference type="Pfam" id="PF13927">
    <property type="entry name" value="Ig_3"/>
    <property type="match status" value="1"/>
</dbReference>
<evidence type="ECO:0000256" key="2">
    <source>
        <dbReference type="ARBA" id="ARBA00022729"/>
    </source>
</evidence>
<evidence type="ECO:0000259" key="6">
    <source>
        <dbReference type="PROSITE" id="PS50835"/>
    </source>
</evidence>
<dbReference type="PRINTS" id="PR00019">
    <property type="entry name" value="LEURICHRPT"/>
</dbReference>
<feature type="signal peptide" evidence="5">
    <location>
        <begin position="1"/>
        <end position="24"/>
    </location>
</feature>
<dbReference type="InterPro" id="IPR050541">
    <property type="entry name" value="LRR_TM_domain-containing"/>
</dbReference>
<dbReference type="GeneID" id="102810370"/>
<dbReference type="RefSeq" id="XP_006824387.1">
    <property type="nucleotide sequence ID" value="XM_006824324.1"/>
</dbReference>
<feature type="domain" description="Ig-like" evidence="6">
    <location>
        <begin position="466"/>
        <end position="556"/>
    </location>
</feature>
<gene>
    <name evidence="8" type="primary">LOC102810370</name>
</gene>
<name>A0ABM0MWJ6_SACKO</name>
<evidence type="ECO:0000256" key="4">
    <source>
        <dbReference type="ARBA" id="ARBA00023157"/>
    </source>
</evidence>
<keyword evidence="7" id="KW-1185">Reference proteome</keyword>
<dbReference type="Pfam" id="PF13855">
    <property type="entry name" value="LRR_8"/>
    <property type="match status" value="4"/>
</dbReference>
<proteinExistence type="predicted"/>
<dbReference type="SMART" id="SM00082">
    <property type="entry name" value="LRRCT"/>
    <property type="match status" value="1"/>
</dbReference>
<dbReference type="InterPro" id="IPR000372">
    <property type="entry name" value="LRRNT"/>
</dbReference>
<dbReference type="SUPFAM" id="SSF48726">
    <property type="entry name" value="Immunoglobulin"/>
    <property type="match status" value="1"/>
</dbReference>
<dbReference type="Gene3D" id="3.80.10.10">
    <property type="entry name" value="Ribonuclease Inhibitor"/>
    <property type="match status" value="3"/>
</dbReference>
<feature type="chain" id="PRO_5047158950" evidence="5">
    <location>
        <begin position="25"/>
        <end position="631"/>
    </location>
</feature>
<evidence type="ECO:0000256" key="3">
    <source>
        <dbReference type="ARBA" id="ARBA00022737"/>
    </source>
</evidence>
<reference evidence="8" key="1">
    <citation type="submission" date="2025-08" db="UniProtKB">
        <authorList>
            <consortium name="RefSeq"/>
        </authorList>
    </citation>
    <scope>IDENTIFICATION</scope>
    <source>
        <tissue evidence="8">Testes</tissue>
    </source>
</reference>
<evidence type="ECO:0000256" key="5">
    <source>
        <dbReference type="SAM" id="SignalP"/>
    </source>
</evidence>
<keyword evidence="2 5" id="KW-0732">Signal</keyword>
<evidence type="ECO:0000313" key="7">
    <source>
        <dbReference type="Proteomes" id="UP000694865"/>
    </source>
</evidence>
<keyword evidence="3" id="KW-0677">Repeat</keyword>
<dbReference type="InterPro" id="IPR032675">
    <property type="entry name" value="LRR_dom_sf"/>
</dbReference>
<dbReference type="Pfam" id="PF01462">
    <property type="entry name" value="LRRNT"/>
    <property type="match status" value="2"/>
</dbReference>
<dbReference type="PROSITE" id="PS51450">
    <property type="entry name" value="LRR"/>
    <property type="match status" value="5"/>
</dbReference>
<dbReference type="Gene3D" id="2.60.40.10">
    <property type="entry name" value="Immunoglobulins"/>
    <property type="match status" value="1"/>
</dbReference>
<dbReference type="PANTHER" id="PTHR24369">
    <property type="entry name" value="ANTIGEN BSP, PUTATIVE-RELATED"/>
    <property type="match status" value="1"/>
</dbReference>
<dbReference type="SMART" id="SM00013">
    <property type="entry name" value="LRRNT"/>
    <property type="match status" value="2"/>
</dbReference>
<evidence type="ECO:0000256" key="1">
    <source>
        <dbReference type="ARBA" id="ARBA00022614"/>
    </source>
</evidence>
<dbReference type="SUPFAM" id="SSF52058">
    <property type="entry name" value="L domain-like"/>
    <property type="match status" value="2"/>
</dbReference>
<dbReference type="InterPro" id="IPR036179">
    <property type="entry name" value="Ig-like_dom_sf"/>
</dbReference>
<keyword evidence="1" id="KW-0433">Leucine-rich repeat</keyword>
<dbReference type="SMART" id="SM00364">
    <property type="entry name" value="LRR_BAC"/>
    <property type="match status" value="8"/>
</dbReference>
<dbReference type="SMART" id="SM00369">
    <property type="entry name" value="LRR_TYP"/>
    <property type="match status" value="10"/>
</dbReference>
<dbReference type="InterPro" id="IPR003591">
    <property type="entry name" value="Leu-rich_rpt_typical-subtyp"/>
</dbReference>